<evidence type="ECO:0008006" key="3">
    <source>
        <dbReference type="Google" id="ProtNLM"/>
    </source>
</evidence>
<comment type="caution">
    <text evidence="1">The sequence shown here is derived from an EMBL/GenBank/DDBJ whole genome shotgun (WGS) entry which is preliminary data.</text>
</comment>
<name>A0AAV1UJZ3_9STRA</name>
<proteinExistence type="predicted"/>
<gene>
    <name evidence="1" type="ORF">PM001_LOCUS19895</name>
</gene>
<dbReference type="AlphaFoldDB" id="A0AAV1UJZ3"/>
<accession>A0AAV1UJZ3</accession>
<organism evidence="1 2">
    <name type="scientific">Peronospora matthiolae</name>
    <dbReference type="NCBI Taxonomy" id="2874970"/>
    <lineage>
        <taxon>Eukaryota</taxon>
        <taxon>Sar</taxon>
        <taxon>Stramenopiles</taxon>
        <taxon>Oomycota</taxon>
        <taxon>Peronosporomycetes</taxon>
        <taxon>Peronosporales</taxon>
        <taxon>Peronosporaceae</taxon>
        <taxon>Peronospora</taxon>
    </lineage>
</organism>
<dbReference type="EMBL" id="CAKLBY020000217">
    <property type="protein sequence ID" value="CAK7934745.1"/>
    <property type="molecule type" value="Genomic_DNA"/>
</dbReference>
<protein>
    <recommendedName>
        <fullName evidence="3">Polyketide synthase</fullName>
    </recommendedName>
</protein>
<evidence type="ECO:0000313" key="2">
    <source>
        <dbReference type="Proteomes" id="UP001162060"/>
    </source>
</evidence>
<evidence type="ECO:0000313" key="1">
    <source>
        <dbReference type="EMBL" id="CAK7934745.1"/>
    </source>
</evidence>
<reference evidence="1" key="1">
    <citation type="submission" date="2024-01" db="EMBL/GenBank/DDBJ databases">
        <authorList>
            <person name="Webb A."/>
        </authorList>
    </citation>
    <scope>NUCLEOTIDE SEQUENCE</scope>
    <source>
        <strain evidence="1">Pm1</strain>
    </source>
</reference>
<sequence>MYRATEFTTLARLHFTLVAADSFGAVASPSHLGTTIRGVMQFCRRNKRPRDVDIAD</sequence>
<dbReference type="Proteomes" id="UP001162060">
    <property type="component" value="Unassembled WGS sequence"/>
</dbReference>